<name>A0ACB6RME6_9PLEO</name>
<protein>
    <submittedName>
        <fullName evidence="1">P-loop containing nucleoside triphosphate hydrolase protein</fullName>
    </submittedName>
</protein>
<comment type="caution">
    <text evidence="1">The sequence shown here is derived from an EMBL/GenBank/DDBJ whole genome shotgun (WGS) entry which is preliminary data.</text>
</comment>
<dbReference type="Proteomes" id="UP000799754">
    <property type="component" value="Unassembled WGS sequence"/>
</dbReference>
<reference evidence="1" key="1">
    <citation type="journal article" date="2020" name="Stud. Mycol.">
        <title>101 Dothideomycetes genomes: a test case for predicting lifestyles and emergence of pathogens.</title>
        <authorList>
            <person name="Haridas S."/>
            <person name="Albert R."/>
            <person name="Binder M."/>
            <person name="Bloem J."/>
            <person name="Labutti K."/>
            <person name="Salamov A."/>
            <person name="Andreopoulos B."/>
            <person name="Baker S."/>
            <person name="Barry K."/>
            <person name="Bills G."/>
            <person name="Bluhm B."/>
            <person name="Cannon C."/>
            <person name="Castanera R."/>
            <person name="Culley D."/>
            <person name="Daum C."/>
            <person name="Ezra D."/>
            <person name="Gonzalez J."/>
            <person name="Henrissat B."/>
            <person name="Kuo A."/>
            <person name="Liang C."/>
            <person name="Lipzen A."/>
            <person name="Lutzoni F."/>
            <person name="Magnuson J."/>
            <person name="Mondo S."/>
            <person name="Nolan M."/>
            <person name="Ohm R."/>
            <person name="Pangilinan J."/>
            <person name="Park H.-J."/>
            <person name="Ramirez L."/>
            <person name="Alfaro M."/>
            <person name="Sun H."/>
            <person name="Tritt A."/>
            <person name="Yoshinaga Y."/>
            <person name="Zwiers L.-H."/>
            <person name="Turgeon B."/>
            <person name="Goodwin S."/>
            <person name="Spatafora J."/>
            <person name="Crous P."/>
            <person name="Grigoriev I."/>
        </authorList>
    </citation>
    <scope>NUCLEOTIDE SEQUENCE</scope>
    <source>
        <strain evidence="1">CBS 525.71</strain>
    </source>
</reference>
<dbReference type="EMBL" id="MU006740">
    <property type="protein sequence ID" value="KAF2622954.1"/>
    <property type="molecule type" value="Genomic_DNA"/>
</dbReference>
<proteinExistence type="predicted"/>
<keyword evidence="2" id="KW-1185">Reference proteome</keyword>
<evidence type="ECO:0000313" key="1">
    <source>
        <dbReference type="EMBL" id="KAF2622954.1"/>
    </source>
</evidence>
<sequence length="773" mass="83339">MDVFKLLSRAAKPSAKPSAKASATQKLPSSGAAANPQLFGHDGPAFNGVNKKRKRGQDGAEVVEEDTSLYAGLDFFGAPKGAEDGGKKKRKRKAGAEQAAEASVNGEDDVEAEAEAGAGREVEAYDATESKRLLRSHKLKIAVLEDFAAQEALDAKEKKKEKKSSKKREKERGESKDKTKDTKKQLYPQPLTDFAQLRTTRYAISRRLAENIQEQGYKLPTEVQLGALPLLLGGKKQAIPRADAAETESSGAEYGGDIDLLTVAPTGSGKTIAFLIPVINALLREGSTDSKEGPRAIVVAPTRELAAQIVNEARKIAKGTGIKATLMRKGMEVVERGDGMDSEKAAAEAEADASGDDGRAAGDDGSASGSDTSDQEGQVQQKTRDRKRAELVKAAIIVATPLALLNALRRRDGTVAELPSIRHLILDEADVLLDPLFREQTLAVWNACTSPLLRIGLWSATMGASVESLAISTLNSRWRSLKATRSDLSPRPPLIRLVVGLKDTAIPNIHHQLTYAATEQGKLLGLRQLLHPTSISSTSTAPVLRPPFLVFTQTIPRAIALHSELLYDIPPEAGGSSRIAVLHADLSSSARDGIMTRFRRGEVWVLITTDLLARGVDFRGLNGVVNFDAPTSAAAYVHRVGRTGRAGREGGVAVTFYTQDDIPYVKLIANVIRASEKLRGVPEGEGSVKQWLLDALPTPTKRDRATLKKRGVESRRSNLRGKEAKKGRISTKSGFERRIENNKRGAKEGSKRREKAARDASPGSDDGFDGFEE</sequence>
<accession>A0ACB6RME6</accession>
<evidence type="ECO:0000313" key="2">
    <source>
        <dbReference type="Proteomes" id="UP000799754"/>
    </source>
</evidence>
<organism evidence="1 2">
    <name type="scientific">Macroventuria anomochaeta</name>
    <dbReference type="NCBI Taxonomy" id="301207"/>
    <lineage>
        <taxon>Eukaryota</taxon>
        <taxon>Fungi</taxon>
        <taxon>Dikarya</taxon>
        <taxon>Ascomycota</taxon>
        <taxon>Pezizomycotina</taxon>
        <taxon>Dothideomycetes</taxon>
        <taxon>Pleosporomycetidae</taxon>
        <taxon>Pleosporales</taxon>
        <taxon>Pleosporineae</taxon>
        <taxon>Didymellaceae</taxon>
        <taxon>Macroventuria</taxon>
    </lineage>
</organism>
<gene>
    <name evidence="1" type="ORF">BU25DRAFT_442811</name>
</gene>
<keyword evidence="1" id="KW-0378">Hydrolase</keyword>